<name>A0AAU9X085_9CNID</name>
<keyword evidence="1" id="KW-0238">DNA-binding</keyword>
<organism evidence="2 3">
    <name type="scientific">Pocillopora meandrina</name>
    <dbReference type="NCBI Taxonomy" id="46732"/>
    <lineage>
        <taxon>Eukaryota</taxon>
        <taxon>Metazoa</taxon>
        <taxon>Cnidaria</taxon>
        <taxon>Anthozoa</taxon>
        <taxon>Hexacorallia</taxon>
        <taxon>Scleractinia</taxon>
        <taxon>Astrocoeniina</taxon>
        <taxon>Pocilloporidae</taxon>
        <taxon>Pocillopora</taxon>
    </lineage>
</organism>
<evidence type="ECO:0000256" key="1">
    <source>
        <dbReference type="ARBA" id="ARBA00023125"/>
    </source>
</evidence>
<dbReference type="Gene3D" id="1.10.150.130">
    <property type="match status" value="1"/>
</dbReference>
<evidence type="ECO:0000313" key="2">
    <source>
        <dbReference type="EMBL" id="CAH3131895.1"/>
    </source>
</evidence>
<dbReference type="GO" id="GO:0003677">
    <property type="term" value="F:DNA binding"/>
    <property type="evidence" value="ECO:0007669"/>
    <property type="project" value="UniProtKB-KW"/>
</dbReference>
<evidence type="ECO:0000313" key="3">
    <source>
        <dbReference type="Proteomes" id="UP001159428"/>
    </source>
</evidence>
<keyword evidence="3" id="KW-1185">Reference proteome</keyword>
<protein>
    <submittedName>
        <fullName evidence="2">Uncharacterized protein</fullName>
    </submittedName>
</protein>
<reference evidence="2 3" key="1">
    <citation type="submission" date="2022-05" db="EMBL/GenBank/DDBJ databases">
        <authorList>
            <consortium name="Genoscope - CEA"/>
            <person name="William W."/>
        </authorList>
    </citation>
    <scope>NUCLEOTIDE SEQUENCE [LARGE SCALE GENOMIC DNA]</scope>
</reference>
<gene>
    <name evidence="2" type="ORF">PMEA_00014880</name>
</gene>
<accession>A0AAU9X085</accession>
<dbReference type="Proteomes" id="UP001159428">
    <property type="component" value="Unassembled WGS sequence"/>
</dbReference>
<dbReference type="InterPro" id="IPR010998">
    <property type="entry name" value="Integrase_recombinase_N"/>
</dbReference>
<dbReference type="SUPFAM" id="SSF47823">
    <property type="entry name" value="lambda integrase-like, N-terminal domain"/>
    <property type="match status" value="1"/>
</dbReference>
<sequence length="148" mass="17047">MVLLRDLVLSCLTHNILFQARHIPGLINSRADYLSRFQVVKFKELSPEADDFPTKVPENLMPKIPNCIPLFISYLSFRKMAYSTINSYLSAISYVHKLKGLRDPTKSFLIQKLLTALSWSISHWRTCRQEHAFGLISCSISQLDLFDL</sequence>
<comment type="caution">
    <text evidence="2">The sequence shown here is derived from an EMBL/GenBank/DDBJ whole genome shotgun (WGS) entry which is preliminary data.</text>
</comment>
<dbReference type="AlphaFoldDB" id="A0AAU9X085"/>
<dbReference type="EMBL" id="CALNXJ010000026">
    <property type="protein sequence ID" value="CAH3131895.1"/>
    <property type="molecule type" value="Genomic_DNA"/>
</dbReference>
<proteinExistence type="predicted"/>